<organism evidence="1 2">
    <name type="scientific">Brassica carinata</name>
    <name type="common">Ethiopian mustard</name>
    <name type="synonym">Abyssinian cabbage</name>
    <dbReference type="NCBI Taxonomy" id="52824"/>
    <lineage>
        <taxon>Eukaryota</taxon>
        <taxon>Viridiplantae</taxon>
        <taxon>Streptophyta</taxon>
        <taxon>Embryophyta</taxon>
        <taxon>Tracheophyta</taxon>
        <taxon>Spermatophyta</taxon>
        <taxon>Magnoliopsida</taxon>
        <taxon>eudicotyledons</taxon>
        <taxon>Gunneridae</taxon>
        <taxon>Pentapetalae</taxon>
        <taxon>rosids</taxon>
        <taxon>malvids</taxon>
        <taxon>Brassicales</taxon>
        <taxon>Brassicaceae</taxon>
        <taxon>Brassiceae</taxon>
        <taxon>Brassica</taxon>
    </lineage>
</organism>
<dbReference type="OrthoDB" id="155203at2759"/>
<sequence length="100" mass="11170">MVIVLSVDSVSSTLSAAESIYRERCVQVIYVVQAHGSDEMEEEENCVFFLPHNPRSEVIESPVFLFMKGTGWCGRGADHYEPFIASPSQIISQEKVAFVL</sequence>
<evidence type="ECO:0000313" key="1">
    <source>
        <dbReference type="EMBL" id="KAG2304608.1"/>
    </source>
</evidence>
<dbReference type="AlphaFoldDB" id="A0A8X7SEE4"/>
<name>A0A8X7SEE4_BRACI</name>
<keyword evidence="2" id="KW-1185">Reference proteome</keyword>
<dbReference type="Proteomes" id="UP000886595">
    <property type="component" value="Unassembled WGS sequence"/>
</dbReference>
<evidence type="ECO:0000313" key="2">
    <source>
        <dbReference type="Proteomes" id="UP000886595"/>
    </source>
</evidence>
<dbReference type="PANTHER" id="PTHR36068">
    <property type="entry name" value="OS01G0102500 PROTEIN"/>
    <property type="match status" value="1"/>
</dbReference>
<accession>A0A8X7SEE4</accession>
<comment type="caution">
    <text evidence="1">The sequence shown here is derived from an EMBL/GenBank/DDBJ whole genome shotgun (WGS) entry which is preliminary data.</text>
</comment>
<protein>
    <submittedName>
        <fullName evidence="1">Uncharacterized protein</fullName>
    </submittedName>
</protein>
<dbReference type="EMBL" id="JAAMPC010000007">
    <property type="protein sequence ID" value="KAG2304608.1"/>
    <property type="molecule type" value="Genomic_DNA"/>
</dbReference>
<gene>
    <name evidence="1" type="ORF">Bca52824_033259</name>
</gene>
<dbReference type="PANTHER" id="PTHR36068:SF1">
    <property type="entry name" value="OS01G0102500 PROTEIN"/>
    <property type="match status" value="1"/>
</dbReference>
<reference evidence="1 2" key="1">
    <citation type="submission" date="2020-02" db="EMBL/GenBank/DDBJ databases">
        <authorList>
            <person name="Ma Q."/>
            <person name="Huang Y."/>
            <person name="Song X."/>
            <person name="Pei D."/>
        </authorList>
    </citation>
    <scope>NUCLEOTIDE SEQUENCE [LARGE SCALE GENOMIC DNA]</scope>
    <source>
        <strain evidence="1">Sxm20200214</strain>
        <tissue evidence="1">Leaf</tissue>
    </source>
</reference>
<proteinExistence type="predicted"/>